<feature type="transmembrane region" description="Helical" evidence="5">
    <location>
        <begin position="180"/>
        <end position="199"/>
    </location>
</feature>
<feature type="transmembrane region" description="Helical" evidence="5">
    <location>
        <begin position="356"/>
        <end position="389"/>
    </location>
</feature>
<evidence type="ECO:0000256" key="2">
    <source>
        <dbReference type="ARBA" id="ARBA00022692"/>
    </source>
</evidence>
<sequence length="575" mass="66295">MKNQELSIFLTVLLLSLMTRFNTTLLPFISGKYLYWLPVIIIGGSFFLLKNINRKWSVNRFDICLLILFCIGLFNFIYLSKATVFNLKVWFFTGYLFLYMILRRSLDTREKNLNLLNTALYLIFFAAVLNAIIAILQKNQVLSSSNEYFQSTGLFFSPNQLALLLALGSLSSIELIKKAYGFRKILFFTGFLILIYGLYLSKCKGAYIALSLTLFFTINNLFIQNKSFAILKKSLSASMFLVGLFFVICNIDSFKSESVSGRIFIAKQSLLQLKNQLLTGYGFDSFSLQYNIAKANYFSCERPWAEIKNASFIYNANNDFLELSFDLGIIWIVTFCFLLLMLFAKSKHNNVTKTSSSMLLCLIVFMLTNSILPVPLFMVLGCVFTVIIINELNAKPICFFEKNILFQIIPITFLLIFLVIIFLRVNAEYRLMKIYNDLEVSNLKKTINYTSKIDANGEQFFMTGIIFLKNSKQEEGIRYLTNGFEQSGKPSLGKSLASLLERMRRYDDAEKIYIYNKNVEPFRFDARIDLFYLYLKTNQKAKAKTMAIEIAKLPVKIPSNKVDKFKEEARGYLKK</sequence>
<feature type="transmembrane region" description="Helical" evidence="5">
    <location>
        <begin position="148"/>
        <end position="168"/>
    </location>
</feature>
<evidence type="ECO:0000313" key="8">
    <source>
        <dbReference type="Proteomes" id="UP000198381"/>
    </source>
</evidence>
<feature type="transmembrane region" description="Helical" evidence="5">
    <location>
        <begin position="205"/>
        <end position="223"/>
    </location>
</feature>
<keyword evidence="8" id="KW-1185">Reference proteome</keyword>
<name>A0ABX4CSL2_9FLAO</name>
<feature type="transmembrane region" description="Helical" evidence="5">
    <location>
        <begin position="323"/>
        <end position="344"/>
    </location>
</feature>
<reference evidence="7 8" key="1">
    <citation type="submission" date="2016-11" db="EMBL/GenBank/DDBJ databases">
        <title>Whole genomes of Flavobacteriaceae.</title>
        <authorList>
            <person name="Stine C."/>
            <person name="Li C."/>
            <person name="Tadesse D."/>
        </authorList>
    </citation>
    <scope>NUCLEOTIDE SEQUENCE [LARGE SCALE GENOMIC DNA]</scope>
    <source>
        <strain evidence="7 8">CCUG 60112</strain>
    </source>
</reference>
<feature type="transmembrane region" description="Helical" evidence="5">
    <location>
        <begin position="404"/>
        <end position="423"/>
    </location>
</feature>
<feature type="transmembrane region" description="Helical" evidence="5">
    <location>
        <begin position="114"/>
        <end position="136"/>
    </location>
</feature>
<dbReference type="Proteomes" id="UP000198381">
    <property type="component" value="Unassembled WGS sequence"/>
</dbReference>
<comment type="subcellular location">
    <subcellularLocation>
        <location evidence="1">Membrane</location>
        <topology evidence="1">Multi-pass membrane protein</topology>
    </subcellularLocation>
</comment>
<feature type="transmembrane region" description="Helical" evidence="5">
    <location>
        <begin position="33"/>
        <end position="49"/>
    </location>
</feature>
<keyword evidence="2 5" id="KW-0812">Transmembrane</keyword>
<comment type="caution">
    <text evidence="7">The sequence shown here is derived from an EMBL/GenBank/DDBJ whole genome shotgun (WGS) entry which is preliminary data.</text>
</comment>
<dbReference type="RefSeq" id="WP_089058852.1">
    <property type="nucleotide sequence ID" value="NZ_MUHD01000029.1"/>
</dbReference>
<proteinExistence type="predicted"/>
<evidence type="ECO:0000256" key="5">
    <source>
        <dbReference type="SAM" id="Phobius"/>
    </source>
</evidence>
<keyword evidence="4 5" id="KW-0472">Membrane</keyword>
<evidence type="ECO:0000256" key="1">
    <source>
        <dbReference type="ARBA" id="ARBA00004141"/>
    </source>
</evidence>
<keyword evidence="3 5" id="KW-1133">Transmembrane helix</keyword>
<accession>A0ABX4CSL2</accession>
<evidence type="ECO:0000256" key="3">
    <source>
        <dbReference type="ARBA" id="ARBA00022989"/>
    </source>
</evidence>
<feature type="transmembrane region" description="Helical" evidence="5">
    <location>
        <begin position="235"/>
        <end position="254"/>
    </location>
</feature>
<feature type="transmembrane region" description="Helical" evidence="5">
    <location>
        <begin position="85"/>
        <end position="102"/>
    </location>
</feature>
<feature type="domain" description="O-antigen ligase-related" evidence="6">
    <location>
        <begin position="190"/>
        <end position="335"/>
    </location>
</feature>
<organism evidence="7 8">
    <name type="scientific">Flavobacterium plurextorum</name>
    <dbReference type="NCBI Taxonomy" id="1114867"/>
    <lineage>
        <taxon>Bacteria</taxon>
        <taxon>Pseudomonadati</taxon>
        <taxon>Bacteroidota</taxon>
        <taxon>Flavobacteriia</taxon>
        <taxon>Flavobacteriales</taxon>
        <taxon>Flavobacteriaceae</taxon>
        <taxon>Flavobacterium</taxon>
    </lineage>
</organism>
<protein>
    <recommendedName>
        <fullName evidence="6">O-antigen ligase-related domain-containing protein</fullName>
    </recommendedName>
</protein>
<dbReference type="InterPro" id="IPR007016">
    <property type="entry name" value="O-antigen_ligase-rel_domated"/>
</dbReference>
<dbReference type="EMBL" id="MUHD01000029">
    <property type="protein sequence ID" value="OXB05098.1"/>
    <property type="molecule type" value="Genomic_DNA"/>
</dbReference>
<dbReference type="InterPro" id="IPR051533">
    <property type="entry name" value="WaaL-like"/>
</dbReference>
<dbReference type="Pfam" id="PF04932">
    <property type="entry name" value="Wzy_C"/>
    <property type="match status" value="1"/>
</dbReference>
<dbReference type="PANTHER" id="PTHR37422">
    <property type="entry name" value="TEICHURONIC ACID BIOSYNTHESIS PROTEIN TUAE"/>
    <property type="match status" value="1"/>
</dbReference>
<gene>
    <name evidence="7" type="ORF">B0A81_15440</name>
</gene>
<dbReference type="PANTHER" id="PTHR37422:SF13">
    <property type="entry name" value="LIPOPOLYSACCHARIDE BIOSYNTHESIS PROTEIN PA4999-RELATED"/>
    <property type="match status" value="1"/>
</dbReference>
<evidence type="ECO:0000256" key="4">
    <source>
        <dbReference type="ARBA" id="ARBA00023136"/>
    </source>
</evidence>
<feature type="transmembrane region" description="Helical" evidence="5">
    <location>
        <begin position="61"/>
        <end position="79"/>
    </location>
</feature>
<evidence type="ECO:0000313" key="7">
    <source>
        <dbReference type="EMBL" id="OXB05098.1"/>
    </source>
</evidence>
<evidence type="ECO:0000259" key="6">
    <source>
        <dbReference type="Pfam" id="PF04932"/>
    </source>
</evidence>